<dbReference type="Proteomes" id="UP000199053">
    <property type="component" value="Unassembled WGS sequence"/>
</dbReference>
<proteinExistence type="predicted"/>
<keyword evidence="2" id="KW-1185">Reference proteome</keyword>
<dbReference type="EMBL" id="FNGA01000003">
    <property type="protein sequence ID" value="SDL04558.1"/>
    <property type="molecule type" value="Genomic_DNA"/>
</dbReference>
<dbReference type="InterPro" id="IPR049539">
    <property type="entry name" value="SPL"/>
</dbReference>
<dbReference type="GO" id="GO:1904047">
    <property type="term" value="F:S-adenosyl-L-methionine binding"/>
    <property type="evidence" value="ECO:0007669"/>
    <property type="project" value="TreeGrafter"/>
</dbReference>
<dbReference type="PANTHER" id="PTHR37822:SF2">
    <property type="entry name" value="SPORE PHOTOPRODUCT LYASE"/>
    <property type="match status" value="1"/>
</dbReference>
<dbReference type="OrthoDB" id="368646at2"/>
<evidence type="ECO:0000313" key="2">
    <source>
        <dbReference type="Proteomes" id="UP000199053"/>
    </source>
</evidence>
<dbReference type="Gene3D" id="3.80.30.30">
    <property type="match status" value="1"/>
</dbReference>
<dbReference type="SFLD" id="SFLDS00029">
    <property type="entry name" value="Radical_SAM"/>
    <property type="match status" value="1"/>
</dbReference>
<dbReference type="GO" id="GO:0051539">
    <property type="term" value="F:4 iron, 4 sulfur cluster binding"/>
    <property type="evidence" value="ECO:0007669"/>
    <property type="project" value="TreeGrafter"/>
</dbReference>
<dbReference type="AlphaFoldDB" id="A0A1G9GV75"/>
<dbReference type="GO" id="GO:0003913">
    <property type="term" value="F:DNA photolyase activity"/>
    <property type="evidence" value="ECO:0007669"/>
    <property type="project" value="TreeGrafter"/>
</dbReference>
<dbReference type="SUPFAM" id="SSF102114">
    <property type="entry name" value="Radical SAM enzymes"/>
    <property type="match status" value="1"/>
</dbReference>
<dbReference type="InterPro" id="IPR007197">
    <property type="entry name" value="rSAM"/>
</dbReference>
<protein>
    <submittedName>
        <fullName evidence="1">Spore photoproduct lyase</fullName>
    </submittedName>
</protein>
<sequence>MENKIQVPSHLAGIEKIYVDRSMVEAPLTERVTGRIPHIPVEVVDPENFPHEALGEGQSLYLKEYKGKFLKFCPGTRYYHCCGYRIIHIGENCPMACSYCILQAYFHDKVLKVWANQEDLFDELGKSFSVDRDARFRVGTGEYTDSLALEAVTGYSRDLVKFLGDYPNVCLELKSKVIDLSWMDVVKRTDRILPAWSLNAPFVNEHEEFGVSTLKERLEAAKICADAGFKVCLHFDPMIRFDGWREGYAEIVDMIFDYLKPENIAYLSIGSFRHMPHLKPIIERNFPETTYIYDEFIIGNDNKMRLLRPLRVRQFKFIVDRLRKHGMDKQMYFCMESTENWQDVFGYTPKDLGGLGKHLMKQAFGD</sequence>
<dbReference type="STRING" id="246191.SAMN05660337_1888"/>
<dbReference type="RefSeq" id="WP_092160487.1">
    <property type="nucleotide sequence ID" value="NZ_FNGA01000003.1"/>
</dbReference>
<reference evidence="2" key="1">
    <citation type="submission" date="2016-10" db="EMBL/GenBank/DDBJ databases">
        <authorList>
            <person name="Varghese N."/>
            <person name="Submissions S."/>
        </authorList>
    </citation>
    <scope>NUCLEOTIDE SEQUENCE [LARGE SCALE GENOMIC DNA]</scope>
    <source>
        <strain evidence="2">DSM 16995</strain>
    </source>
</reference>
<evidence type="ECO:0000313" key="1">
    <source>
        <dbReference type="EMBL" id="SDL04558.1"/>
    </source>
</evidence>
<dbReference type="InterPro" id="IPR058240">
    <property type="entry name" value="rSAM_sf"/>
</dbReference>
<dbReference type="GO" id="GO:0042601">
    <property type="term" value="C:endospore-forming forespore"/>
    <property type="evidence" value="ECO:0007669"/>
    <property type="project" value="TreeGrafter"/>
</dbReference>
<gene>
    <name evidence="1" type="ORF">SAMN05660337_1888</name>
</gene>
<organism evidence="1 2">
    <name type="scientific">Maridesulfovibrio ferrireducens</name>
    <dbReference type="NCBI Taxonomy" id="246191"/>
    <lineage>
        <taxon>Bacteria</taxon>
        <taxon>Pseudomonadati</taxon>
        <taxon>Thermodesulfobacteriota</taxon>
        <taxon>Desulfovibrionia</taxon>
        <taxon>Desulfovibrionales</taxon>
        <taxon>Desulfovibrionaceae</taxon>
        <taxon>Maridesulfovibrio</taxon>
    </lineage>
</organism>
<dbReference type="Gene3D" id="3.40.50.12110">
    <property type="match status" value="1"/>
</dbReference>
<dbReference type="PANTHER" id="PTHR37822">
    <property type="entry name" value="SPORE PHOTOPRODUCT LYASE-RELATED"/>
    <property type="match status" value="1"/>
</dbReference>
<name>A0A1G9GV75_9BACT</name>
<keyword evidence="1" id="KW-0456">Lyase</keyword>
<accession>A0A1G9GV75</accession>
<dbReference type="Pfam" id="PF20903">
    <property type="entry name" value="SPL"/>
    <property type="match status" value="1"/>
</dbReference>